<feature type="signal peptide" evidence="1">
    <location>
        <begin position="1"/>
        <end position="18"/>
    </location>
</feature>
<dbReference type="AlphaFoldDB" id="A0A090W3F1"/>
<reference evidence="2 4" key="1">
    <citation type="journal article" date="2014" name="Genome Announc.">
        <title>Draft Genome Sequences of Marine Flavobacterium Algibacter lectus Strains SS8 and NR4.</title>
        <authorList>
            <person name="Takatani N."/>
            <person name="Nakanishi M."/>
            <person name="Meirelles P."/>
            <person name="Mino S."/>
            <person name="Suda W."/>
            <person name="Oshima K."/>
            <person name="Hattori M."/>
            <person name="Ohkuma M."/>
            <person name="Hosokawa M."/>
            <person name="Miyashita K."/>
            <person name="Thompson F.L."/>
            <person name="Niwa A."/>
            <person name="Sawabe T."/>
            <person name="Sawabe T."/>
        </authorList>
    </citation>
    <scope>NUCLEOTIDE SEQUENCE [LARGE SCALE GENOMIC DNA]</scope>
    <source>
        <strain evidence="2 4">JCM 19300</strain>
    </source>
</reference>
<keyword evidence="1" id="KW-0732">Signal</keyword>
<organism evidence="2 4">
    <name type="scientific">Algibacter lectus</name>
    <dbReference type="NCBI Taxonomy" id="221126"/>
    <lineage>
        <taxon>Bacteria</taxon>
        <taxon>Pseudomonadati</taxon>
        <taxon>Bacteroidota</taxon>
        <taxon>Flavobacteriia</taxon>
        <taxon>Flavobacteriales</taxon>
        <taxon>Flavobacteriaceae</taxon>
        <taxon>Algibacter</taxon>
    </lineage>
</organism>
<keyword evidence="5" id="KW-1185">Reference proteome</keyword>
<dbReference type="EMBL" id="BBNQ01000004">
    <property type="protein sequence ID" value="GAL62047.1"/>
    <property type="molecule type" value="Genomic_DNA"/>
</dbReference>
<dbReference type="OrthoDB" id="1121874at2"/>
<sequence>MKKLIVLLLIFVMGFVSCKNSEKQIDKIEISKQYFKELSHSDDSKISNFITDSITTIEGEYEVTYSKKDYLELLKWDAVFSPNYNILEIEEAGGIVKVKISKIDKRIAFLQEVPFVMQQTIKFQKEKIISIETEYLDFREATWEMNKNRLISWVDKNNPELNGFIHDQTESGGIKFLKAIALYKNRE</sequence>
<gene>
    <name evidence="3" type="ORF">DFQ06_0426</name>
    <name evidence="2" type="ORF">JCM19300_793</name>
</gene>
<dbReference type="EMBL" id="SORL01000007">
    <property type="protein sequence ID" value="TDY63537.1"/>
    <property type="molecule type" value="Genomic_DNA"/>
</dbReference>
<reference evidence="3 5" key="2">
    <citation type="submission" date="2019-03" db="EMBL/GenBank/DDBJ databases">
        <title>Genomic Encyclopedia of Type Strains, Phase III (KMG-III): the genomes of soil and plant-associated and newly described type strains.</title>
        <authorList>
            <person name="Whitman W."/>
        </authorList>
    </citation>
    <scope>NUCLEOTIDE SEQUENCE [LARGE SCALE GENOMIC DNA]</scope>
    <source>
        <strain evidence="3 5">CECT 8301</strain>
    </source>
</reference>
<dbReference type="Proteomes" id="UP000029644">
    <property type="component" value="Unassembled WGS sequence"/>
</dbReference>
<evidence type="ECO:0000313" key="2">
    <source>
        <dbReference type="EMBL" id="GAL62047.1"/>
    </source>
</evidence>
<comment type="caution">
    <text evidence="2">The sequence shown here is derived from an EMBL/GenBank/DDBJ whole genome shotgun (WGS) entry which is preliminary data.</text>
</comment>
<evidence type="ECO:0008006" key="6">
    <source>
        <dbReference type="Google" id="ProtNLM"/>
    </source>
</evidence>
<dbReference type="PROSITE" id="PS51257">
    <property type="entry name" value="PROKAR_LIPOPROTEIN"/>
    <property type="match status" value="1"/>
</dbReference>
<dbReference type="RefSeq" id="WP_133965726.1">
    <property type="nucleotide sequence ID" value="NZ_BBNQ01000004.1"/>
</dbReference>
<protein>
    <recommendedName>
        <fullName evidence="6">Lipoprotein</fullName>
    </recommendedName>
</protein>
<evidence type="ECO:0000313" key="5">
    <source>
        <dbReference type="Proteomes" id="UP000294824"/>
    </source>
</evidence>
<proteinExistence type="predicted"/>
<dbReference type="Proteomes" id="UP000294824">
    <property type="component" value="Unassembled WGS sequence"/>
</dbReference>
<evidence type="ECO:0000256" key="1">
    <source>
        <dbReference type="SAM" id="SignalP"/>
    </source>
</evidence>
<name>A0A090W3F1_9FLAO</name>
<evidence type="ECO:0000313" key="3">
    <source>
        <dbReference type="EMBL" id="TDY63537.1"/>
    </source>
</evidence>
<accession>A0A4R8MGA3</accession>
<evidence type="ECO:0000313" key="4">
    <source>
        <dbReference type="Proteomes" id="UP000029644"/>
    </source>
</evidence>
<accession>A0A090W3F1</accession>
<feature type="chain" id="PRO_5044540291" description="Lipoprotein" evidence="1">
    <location>
        <begin position="19"/>
        <end position="187"/>
    </location>
</feature>